<protein>
    <submittedName>
        <fullName evidence="2">Uncharacterized protein</fullName>
    </submittedName>
</protein>
<accession>A0A4Z2FHU0</accession>
<dbReference type="Proteomes" id="UP000314294">
    <property type="component" value="Unassembled WGS sequence"/>
</dbReference>
<organism evidence="2 3">
    <name type="scientific">Liparis tanakae</name>
    <name type="common">Tanaka's snailfish</name>
    <dbReference type="NCBI Taxonomy" id="230148"/>
    <lineage>
        <taxon>Eukaryota</taxon>
        <taxon>Metazoa</taxon>
        <taxon>Chordata</taxon>
        <taxon>Craniata</taxon>
        <taxon>Vertebrata</taxon>
        <taxon>Euteleostomi</taxon>
        <taxon>Actinopterygii</taxon>
        <taxon>Neopterygii</taxon>
        <taxon>Teleostei</taxon>
        <taxon>Neoteleostei</taxon>
        <taxon>Acanthomorphata</taxon>
        <taxon>Eupercaria</taxon>
        <taxon>Perciformes</taxon>
        <taxon>Cottioidei</taxon>
        <taxon>Cottales</taxon>
        <taxon>Liparidae</taxon>
        <taxon>Liparis</taxon>
    </lineage>
</organism>
<comment type="caution">
    <text evidence="2">The sequence shown here is derived from an EMBL/GenBank/DDBJ whole genome shotgun (WGS) entry which is preliminary data.</text>
</comment>
<name>A0A4Z2FHU0_9TELE</name>
<gene>
    <name evidence="2" type="ORF">EYF80_049119</name>
</gene>
<evidence type="ECO:0000313" key="3">
    <source>
        <dbReference type="Proteomes" id="UP000314294"/>
    </source>
</evidence>
<feature type="compositionally biased region" description="Basic and acidic residues" evidence="1">
    <location>
        <begin position="24"/>
        <end position="44"/>
    </location>
</feature>
<feature type="region of interest" description="Disordered" evidence="1">
    <location>
        <begin position="1"/>
        <end position="50"/>
    </location>
</feature>
<evidence type="ECO:0000313" key="2">
    <source>
        <dbReference type="EMBL" id="TNN40729.1"/>
    </source>
</evidence>
<feature type="compositionally biased region" description="Polar residues" evidence="1">
    <location>
        <begin position="1"/>
        <end position="11"/>
    </location>
</feature>
<evidence type="ECO:0000256" key="1">
    <source>
        <dbReference type="SAM" id="MobiDB-lite"/>
    </source>
</evidence>
<reference evidence="2 3" key="1">
    <citation type="submission" date="2019-03" db="EMBL/GenBank/DDBJ databases">
        <title>First draft genome of Liparis tanakae, snailfish: a comprehensive survey of snailfish specific genes.</title>
        <authorList>
            <person name="Kim W."/>
            <person name="Song I."/>
            <person name="Jeong J.-H."/>
            <person name="Kim D."/>
            <person name="Kim S."/>
            <person name="Ryu S."/>
            <person name="Song J.Y."/>
            <person name="Lee S.K."/>
        </authorList>
    </citation>
    <scope>NUCLEOTIDE SEQUENCE [LARGE SCALE GENOMIC DNA]</scope>
    <source>
        <tissue evidence="2">Muscle</tissue>
    </source>
</reference>
<sequence>MEPLSTFTQMPTPRMAAPASWGEGRGEREGERERERGGGEKFEPFPHPYHMRPEPTSGPCALNRLVSGTAVGLLIRCACPRMRRPHPPGHERPDEHGEGKSHLLQREVFPLVPPGSPSRRRFTAAIYRASPAASGRLLVRVALELVELHAVQLLEALLAELAGEVVVGLRRVLLHVPVQRRPLATLVATDLTSDE</sequence>
<dbReference type="AlphaFoldDB" id="A0A4Z2FHU0"/>
<dbReference type="EMBL" id="SRLO01001165">
    <property type="protein sequence ID" value="TNN40729.1"/>
    <property type="molecule type" value="Genomic_DNA"/>
</dbReference>
<keyword evidence="3" id="KW-1185">Reference proteome</keyword>
<proteinExistence type="predicted"/>